<dbReference type="HOGENOM" id="CLU_076936_0_0_1"/>
<dbReference type="Proteomes" id="UP000005220">
    <property type="component" value="Chromosome 5"/>
</dbReference>
<proteinExistence type="predicted"/>
<sequence length="314" mass="34980">MYIPTVVIFSVTMFKLVAASVNHTYGNDSFSLFMAQKDNNVTGTITSGRLSYGVPAAVLVQYGSANLSMFNGGELNRYEVDHDGVTALAELLVSQRITDDEHNVMKRDTAVETLRADILQALDQAYGESTVNHLVKRTDCNGGYWHNFTNTLHNILQTVHLTLRSHWKEYSWTLATSFVGDLSGWVSLGLETAHGAKARSLKHNCNGGFDWINWKDSSGKTFTYWVGYAPWTSGANCDTQAPEDVLAYVLELAYKEVNNAKGAAWCFSATNEGTWHVDIRIMRWEEGNFCGLSGWDIPCESFKFVPNSSNNDEL</sequence>
<evidence type="ECO:0000313" key="3">
    <source>
        <dbReference type="Proteomes" id="UP000005220"/>
    </source>
</evidence>
<dbReference type="KEGG" id="kaf:KAFR_0E03080"/>
<feature type="chain" id="PRO_5003558970" evidence="1">
    <location>
        <begin position="20"/>
        <end position="314"/>
    </location>
</feature>
<dbReference type="EMBL" id="HE650825">
    <property type="protein sequence ID" value="CCF58460.1"/>
    <property type="molecule type" value="Genomic_DNA"/>
</dbReference>
<organism evidence="2 3">
    <name type="scientific">Kazachstania africana (strain ATCC 22294 / BCRC 22015 / CBS 2517 / CECT 1963 / NBRC 1671 / NRRL Y-8276)</name>
    <name type="common">Yeast</name>
    <name type="synonym">Kluyveromyces africanus</name>
    <dbReference type="NCBI Taxonomy" id="1071382"/>
    <lineage>
        <taxon>Eukaryota</taxon>
        <taxon>Fungi</taxon>
        <taxon>Dikarya</taxon>
        <taxon>Ascomycota</taxon>
        <taxon>Saccharomycotina</taxon>
        <taxon>Saccharomycetes</taxon>
        <taxon>Saccharomycetales</taxon>
        <taxon>Saccharomycetaceae</taxon>
        <taxon>Kazachstania</taxon>
    </lineage>
</organism>
<name>H2AVR0_KAZAF</name>
<evidence type="ECO:0000256" key="1">
    <source>
        <dbReference type="SAM" id="SignalP"/>
    </source>
</evidence>
<dbReference type="RefSeq" id="XP_003957595.1">
    <property type="nucleotide sequence ID" value="XM_003957546.1"/>
</dbReference>
<protein>
    <submittedName>
        <fullName evidence="2">Uncharacterized protein</fullName>
    </submittedName>
</protein>
<dbReference type="OrthoDB" id="10464257at2759"/>
<dbReference type="GeneID" id="13883197"/>
<keyword evidence="3" id="KW-1185">Reference proteome</keyword>
<dbReference type="AlphaFoldDB" id="H2AVR0"/>
<feature type="signal peptide" evidence="1">
    <location>
        <begin position="1"/>
        <end position="19"/>
    </location>
</feature>
<evidence type="ECO:0000313" key="2">
    <source>
        <dbReference type="EMBL" id="CCF58460.1"/>
    </source>
</evidence>
<accession>H2AVR0</accession>
<dbReference type="eggNOG" id="ENOG502ST71">
    <property type="taxonomic scope" value="Eukaryota"/>
</dbReference>
<keyword evidence="1" id="KW-0732">Signal</keyword>
<reference evidence="2 3" key="1">
    <citation type="journal article" date="2011" name="Proc. Natl. Acad. Sci. U.S.A.">
        <title>Evolutionary erosion of yeast sex chromosomes by mating-type switching accidents.</title>
        <authorList>
            <person name="Gordon J.L."/>
            <person name="Armisen D."/>
            <person name="Proux-Wera E."/>
            <person name="Oheigeartaigh S.S."/>
            <person name="Byrne K.P."/>
            <person name="Wolfe K.H."/>
        </authorList>
    </citation>
    <scope>NUCLEOTIDE SEQUENCE [LARGE SCALE GENOMIC DNA]</scope>
    <source>
        <strain evidence="3">ATCC 22294 / BCRC 22015 / CBS 2517 / CECT 1963 / NBRC 1671 / NRRL Y-8276</strain>
    </source>
</reference>
<dbReference type="InParanoid" id="H2AVR0"/>
<gene>
    <name evidence="2" type="primary">KAFR0E03080</name>
    <name evidence="2" type="ORF">KAFR_0E03080</name>
</gene>